<sequence>MIKNKFILISLLIIIGCSNSFGQVNSVNKANDTIASIRLLQVKDTTFYIKPKNDSIVTILMPKEKKVQITLKHIKIDTTSPAWYAKLSLRQSFQNKNDKAEPAYVTLIFPKDSASSQNFSFALGYNVLSGRGEMSLNPFIEWQKNNLSDKEQNAFLAGLNFQTPLWKIFDVDMNKIKAWTVYTIATLNYKHDSEKKTEGTQASLYFTPSFAGKDKAITLLPDVFSNNSVLDYYYNIYGGFEYENRSQVSDPSYKGTTGRWYLRITGTFYPLPKILDKRLEVVPDFTHRNAFSNTSVVEERINNLTKLSVNFVIVSKEKSKFADVKLGFEYKKGCDPTVGFDKQRINTLVLKIKI</sequence>
<feature type="signal peptide" evidence="1">
    <location>
        <begin position="1"/>
        <end position="22"/>
    </location>
</feature>
<name>A0ABV6BWX7_9FLAO</name>
<feature type="chain" id="PRO_5047027231" evidence="1">
    <location>
        <begin position="23"/>
        <end position="354"/>
    </location>
</feature>
<comment type="caution">
    <text evidence="2">The sequence shown here is derived from an EMBL/GenBank/DDBJ whole genome shotgun (WGS) entry which is preliminary data.</text>
</comment>
<keyword evidence="1" id="KW-0732">Signal</keyword>
<reference evidence="2 3" key="1">
    <citation type="submission" date="2024-09" db="EMBL/GenBank/DDBJ databases">
        <authorList>
            <person name="Sun Q."/>
            <person name="Mori K."/>
        </authorList>
    </citation>
    <scope>NUCLEOTIDE SEQUENCE [LARGE SCALE GENOMIC DNA]</scope>
    <source>
        <strain evidence="2 3">CGMCC 1.12926</strain>
    </source>
</reference>
<gene>
    <name evidence="2" type="ORF">ACFFLS_20800</name>
</gene>
<dbReference type="RefSeq" id="WP_379687139.1">
    <property type="nucleotide sequence ID" value="NZ_JBHLYW010000022.1"/>
</dbReference>
<protein>
    <submittedName>
        <fullName evidence="2">Uncharacterized protein</fullName>
    </submittedName>
</protein>
<proteinExistence type="predicted"/>
<dbReference type="PROSITE" id="PS51257">
    <property type="entry name" value="PROKAR_LIPOPROTEIN"/>
    <property type="match status" value="1"/>
</dbReference>
<accession>A0ABV6BWX7</accession>
<evidence type="ECO:0000313" key="2">
    <source>
        <dbReference type="EMBL" id="MFC0079498.1"/>
    </source>
</evidence>
<organism evidence="2 3">
    <name type="scientific">Flavobacterium procerum</name>
    <dbReference type="NCBI Taxonomy" id="1455569"/>
    <lineage>
        <taxon>Bacteria</taxon>
        <taxon>Pseudomonadati</taxon>
        <taxon>Bacteroidota</taxon>
        <taxon>Flavobacteriia</taxon>
        <taxon>Flavobacteriales</taxon>
        <taxon>Flavobacteriaceae</taxon>
        <taxon>Flavobacterium</taxon>
    </lineage>
</organism>
<evidence type="ECO:0000313" key="3">
    <source>
        <dbReference type="Proteomes" id="UP001589734"/>
    </source>
</evidence>
<dbReference type="EMBL" id="JBHLYW010000022">
    <property type="protein sequence ID" value="MFC0079498.1"/>
    <property type="molecule type" value="Genomic_DNA"/>
</dbReference>
<keyword evidence="3" id="KW-1185">Reference proteome</keyword>
<evidence type="ECO:0000256" key="1">
    <source>
        <dbReference type="SAM" id="SignalP"/>
    </source>
</evidence>
<dbReference type="Proteomes" id="UP001589734">
    <property type="component" value="Unassembled WGS sequence"/>
</dbReference>